<feature type="region of interest" description="Disordered" evidence="5">
    <location>
        <begin position="111"/>
        <end position="132"/>
    </location>
</feature>
<organism evidence="6 7">
    <name type="scientific">Lentinula detonsa</name>
    <dbReference type="NCBI Taxonomy" id="2804962"/>
    <lineage>
        <taxon>Eukaryota</taxon>
        <taxon>Fungi</taxon>
        <taxon>Dikarya</taxon>
        <taxon>Basidiomycota</taxon>
        <taxon>Agaricomycotina</taxon>
        <taxon>Agaricomycetes</taxon>
        <taxon>Agaricomycetidae</taxon>
        <taxon>Agaricales</taxon>
        <taxon>Marasmiineae</taxon>
        <taxon>Omphalotaceae</taxon>
        <taxon>Lentinula</taxon>
    </lineage>
</organism>
<evidence type="ECO:0000256" key="1">
    <source>
        <dbReference type="ARBA" id="ARBA00004123"/>
    </source>
</evidence>
<gene>
    <name evidence="6" type="ORF">F5890DRAFT_1405893</name>
</gene>
<dbReference type="GO" id="GO:0045292">
    <property type="term" value="P:mRNA cis splicing, via spliceosome"/>
    <property type="evidence" value="ECO:0007669"/>
    <property type="project" value="TreeGrafter"/>
</dbReference>
<dbReference type="Proteomes" id="UP001163850">
    <property type="component" value="Unassembled WGS sequence"/>
</dbReference>
<keyword evidence="4" id="KW-0539">Nucleus</keyword>
<evidence type="ECO:0000313" key="6">
    <source>
        <dbReference type="EMBL" id="KAJ3987139.1"/>
    </source>
</evidence>
<feature type="compositionally biased region" description="Acidic residues" evidence="5">
    <location>
        <begin position="118"/>
        <end position="132"/>
    </location>
</feature>
<comment type="caution">
    <text evidence="6">The sequence shown here is derived from an EMBL/GenBank/DDBJ whole genome shotgun (WGS) entry which is preliminary data.</text>
</comment>
<sequence length="217" mass="23906">MAATLIGAVPKFVSPEEHRNIVGSTPASFNDIPPVLRHEEPVSVTFEPSLDGFNEVDGKEGVLYVLESVLIFMSKTGKGFQIEYPSITLHAVSRGDTPPSIYCQLDESSAKAMKIDDQEAEDEAEEDEEEEDMDMRVLNIIPSRVDSLDSIFEALSLCAALHPDPPGSDDEEDGLDDAFVDLPDGTFEQFTGTEDEELSEVGRVRGDFINNNRYAPY</sequence>
<evidence type="ECO:0000313" key="7">
    <source>
        <dbReference type="Proteomes" id="UP001163850"/>
    </source>
</evidence>
<dbReference type="PANTHER" id="PTHR21399:SF0">
    <property type="entry name" value="METHYLOSOME SUBUNIT PICLN"/>
    <property type="match status" value="1"/>
</dbReference>
<dbReference type="AlphaFoldDB" id="A0AA38Q482"/>
<dbReference type="GO" id="GO:0005829">
    <property type="term" value="C:cytosol"/>
    <property type="evidence" value="ECO:0007669"/>
    <property type="project" value="TreeGrafter"/>
</dbReference>
<keyword evidence="3" id="KW-0963">Cytoplasm</keyword>
<name>A0AA38Q482_9AGAR</name>
<dbReference type="EMBL" id="MU801928">
    <property type="protein sequence ID" value="KAJ3987139.1"/>
    <property type="molecule type" value="Genomic_DNA"/>
</dbReference>
<dbReference type="InterPro" id="IPR011993">
    <property type="entry name" value="PH-like_dom_sf"/>
</dbReference>
<dbReference type="Gene3D" id="2.30.29.30">
    <property type="entry name" value="Pleckstrin-homology domain (PH domain)/Phosphotyrosine-binding domain (PTB)"/>
    <property type="match status" value="1"/>
</dbReference>
<evidence type="ECO:0000256" key="3">
    <source>
        <dbReference type="ARBA" id="ARBA00022490"/>
    </source>
</evidence>
<reference evidence="6" key="1">
    <citation type="submission" date="2022-08" db="EMBL/GenBank/DDBJ databases">
        <authorList>
            <consortium name="DOE Joint Genome Institute"/>
            <person name="Min B."/>
            <person name="Riley R."/>
            <person name="Sierra-Patev S."/>
            <person name="Naranjo-Ortiz M."/>
            <person name="Looney B."/>
            <person name="Konkel Z."/>
            <person name="Slot J.C."/>
            <person name="Sakamoto Y."/>
            <person name="Steenwyk J.L."/>
            <person name="Rokas A."/>
            <person name="Carro J."/>
            <person name="Camarero S."/>
            <person name="Ferreira P."/>
            <person name="Molpeceres G."/>
            <person name="Ruiz-Duenas F.J."/>
            <person name="Serrano A."/>
            <person name="Henrissat B."/>
            <person name="Drula E."/>
            <person name="Hughes K.W."/>
            <person name="Mata J.L."/>
            <person name="Ishikawa N.K."/>
            <person name="Vargas-Isla R."/>
            <person name="Ushijima S."/>
            <person name="Smith C.A."/>
            <person name="Ahrendt S."/>
            <person name="Andreopoulos W."/>
            <person name="He G."/>
            <person name="Labutti K."/>
            <person name="Lipzen A."/>
            <person name="Ng V."/>
            <person name="Sandor L."/>
            <person name="Barry K."/>
            <person name="Martinez A.T."/>
            <person name="Xiao Y."/>
            <person name="Gibbons J.G."/>
            <person name="Terashima K."/>
            <person name="Hibbett D.S."/>
            <person name="Grigoriev I.V."/>
        </authorList>
    </citation>
    <scope>NUCLEOTIDE SEQUENCE</scope>
    <source>
        <strain evidence="6">TFB7829</strain>
    </source>
</reference>
<evidence type="ECO:0000256" key="5">
    <source>
        <dbReference type="SAM" id="MobiDB-lite"/>
    </source>
</evidence>
<protein>
    <submittedName>
        <fullName evidence="6">Regulator of volume decrease after cellular swelling-domain-containing protein</fullName>
    </submittedName>
</protein>
<dbReference type="Pfam" id="PF03517">
    <property type="entry name" value="Voldacs"/>
    <property type="match status" value="1"/>
</dbReference>
<dbReference type="InterPro" id="IPR039924">
    <property type="entry name" value="ICln/Lot5/Saf5"/>
</dbReference>
<dbReference type="GO" id="GO:0034715">
    <property type="term" value="C:pICln-Sm protein complex"/>
    <property type="evidence" value="ECO:0007669"/>
    <property type="project" value="TreeGrafter"/>
</dbReference>
<evidence type="ECO:0000256" key="4">
    <source>
        <dbReference type="ARBA" id="ARBA00023242"/>
    </source>
</evidence>
<dbReference type="GO" id="GO:0005681">
    <property type="term" value="C:spliceosomal complex"/>
    <property type="evidence" value="ECO:0007669"/>
    <property type="project" value="TreeGrafter"/>
</dbReference>
<dbReference type="PANTHER" id="PTHR21399">
    <property type="entry name" value="CHLORIDE CONDUCTANCE REGULATORY PROTEIN ICLN"/>
    <property type="match status" value="1"/>
</dbReference>
<evidence type="ECO:0000256" key="2">
    <source>
        <dbReference type="ARBA" id="ARBA00004496"/>
    </source>
</evidence>
<proteinExistence type="predicted"/>
<accession>A0AA38Q482</accession>
<dbReference type="GO" id="GO:0000387">
    <property type="term" value="P:spliceosomal snRNP assembly"/>
    <property type="evidence" value="ECO:0007669"/>
    <property type="project" value="TreeGrafter"/>
</dbReference>
<comment type="subcellular location">
    <subcellularLocation>
        <location evidence="2">Cytoplasm</location>
    </subcellularLocation>
    <subcellularLocation>
        <location evidence="1">Nucleus</location>
    </subcellularLocation>
</comment>